<sequence>MIFPSFVHPVLLYLYFFFFLGISTLNAIPLMQNSNGLTSHGSQSKTAVVYPQKPLNDLIPLYFFTCEATAVLVANGKGLKEITPYGTAFRFALPIQKPSIQKPSVDASTSGKVSRYRYLLYDPNHGIPSLARPDTCFQNYAVVKFNLAHPDTDIEDLAGIPELSHKVQGHKDKPSHLENRDVIILPYEKDKNIITAVLLTDIVASPPTLMYASHRTGRTPEAAWLKMSLRKQ</sequence>
<name>A0A9W9DTS2_9AGAR</name>
<evidence type="ECO:0000256" key="1">
    <source>
        <dbReference type="SAM" id="Phobius"/>
    </source>
</evidence>
<feature type="transmembrane region" description="Helical" evidence="1">
    <location>
        <begin position="12"/>
        <end position="31"/>
    </location>
</feature>
<evidence type="ECO:0000313" key="3">
    <source>
        <dbReference type="Proteomes" id="UP001150238"/>
    </source>
</evidence>
<protein>
    <submittedName>
        <fullName evidence="2">Uncharacterized protein</fullName>
    </submittedName>
</protein>
<dbReference type="AlphaFoldDB" id="A0A9W9DTS2"/>
<gene>
    <name evidence="2" type="ORF">C8J55DRAFT_19833</name>
</gene>
<reference evidence="2" key="1">
    <citation type="submission" date="2022-08" db="EMBL/GenBank/DDBJ databases">
        <authorList>
            <consortium name="DOE Joint Genome Institute"/>
            <person name="Min B."/>
            <person name="Riley R."/>
            <person name="Sierra-Patev S."/>
            <person name="Naranjo-Ortiz M."/>
            <person name="Looney B."/>
            <person name="Konkel Z."/>
            <person name="Slot J.C."/>
            <person name="Sakamoto Y."/>
            <person name="Steenwyk J.L."/>
            <person name="Rokas A."/>
            <person name="Carro J."/>
            <person name="Camarero S."/>
            <person name="Ferreira P."/>
            <person name="Molpeceres G."/>
            <person name="Ruiz-Duenas F.J."/>
            <person name="Serrano A."/>
            <person name="Henrissat B."/>
            <person name="Drula E."/>
            <person name="Hughes K.W."/>
            <person name="Mata J.L."/>
            <person name="Ishikawa N.K."/>
            <person name="Vargas-Isla R."/>
            <person name="Ushijima S."/>
            <person name="Smith C.A."/>
            <person name="Ahrendt S."/>
            <person name="Andreopoulos W."/>
            <person name="He G."/>
            <person name="Labutti K."/>
            <person name="Lipzen A."/>
            <person name="Ng V."/>
            <person name="Sandor L."/>
            <person name="Barry K."/>
            <person name="Martinez A.T."/>
            <person name="Xiao Y."/>
            <person name="Gibbons J.G."/>
            <person name="Terashima K."/>
            <person name="Hibbett D.S."/>
            <person name="Grigoriev I.V."/>
        </authorList>
    </citation>
    <scope>NUCLEOTIDE SEQUENCE</scope>
    <source>
        <strain evidence="2">Sp2 HRB7682 ss15</strain>
    </source>
</reference>
<dbReference type="Proteomes" id="UP001150238">
    <property type="component" value="Unassembled WGS sequence"/>
</dbReference>
<evidence type="ECO:0000313" key="2">
    <source>
        <dbReference type="EMBL" id="KAJ4486515.1"/>
    </source>
</evidence>
<keyword evidence="1" id="KW-0812">Transmembrane</keyword>
<reference evidence="2" key="2">
    <citation type="journal article" date="2023" name="Proc. Natl. Acad. Sci. U.S.A.">
        <title>A global phylogenomic analysis of the shiitake genus Lentinula.</title>
        <authorList>
            <person name="Sierra-Patev S."/>
            <person name="Min B."/>
            <person name="Naranjo-Ortiz M."/>
            <person name="Looney B."/>
            <person name="Konkel Z."/>
            <person name="Slot J.C."/>
            <person name="Sakamoto Y."/>
            <person name="Steenwyk J.L."/>
            <person name="Rokas A."/>
            <person name="Carro J."/>
            <person name="Camarero S."/>
            <person name="Ferreira P."/>
            <person name="Molpeceres G."/>
            <person name="Ruiz-Duenas F.J."/>
            <person name="Serrano A."/>
            <person name="Henrissat B."/>
            <person name="Drula E."/>
            <person name="Hughes K.W."/>
            <person name="Mata J.L."/>
            <person name="Ishikawa N.K."/>
            <person name="Vargas-Isla R."/>
            <person name="Ushijima S."/>
            <person name="Smith C.A."/>
            <person name="Donoghue J."/>
            <person name="Ahrendt S."/>
            <person name="Andreopoulos W."/>
            <person name="He G."/>
            <person name="LaButti K."/>
            <person name="Lipzen A."/>
            <person name="Ng V."/>
            <person name="Riley R."/>
            <person name="Sandor L."/>
            <person name="Barry K."/>
            <person name="Martinez A.T."/>
            <person name="Xiao Y."/>
            <person name="Gibbons J.G."/>
            <person name="Terashima K."/>
            <person name="Grigoriev I.V."/>
            <person name="Hibbett D."/>
        </authorList>
    </citation>
    <scope>NUCLEOTIDE SEQUENCE</scope>
    <source>
        <strain evidence="2">Sp2 HRB7682 ss15</strain>
    </source>
</reference>
<proteinExistence type="predicted"/>
<keyword evidence="1" id="KW-0472">Membrane</keyword>
<dbReference type="EMBL" id="JANVFS010000010">
    <property type="protein sequence ID" value="KAJ4486515.1"/>
    <property type="molecule type" value="Genomic_DNA"/>
</dbReference>
<keyword evidence="1" id="KW-1133">Transmembrane helix</keyword>
<accession>A0A9W9DTS2</accession>
<comment type="caution">
    <text evidence="2">The sequence shown here is derived from an EMBL/GenBank/DDBJ whole genome shotgun (WGS) entry which is preliminary data.</text>
</comment>
<organism evidence="2 3">
    <name type="scientific">Lentinula lateritia</name>
    <dbReference type="NCBI Taxonomy" id="40482"/>
    <lineage>
        <taxon>Eukaryota</taxon>
        <taxon>Fungi</taxon>
        <taxon>Dikarya</taxon>
        <taxon>Basidiomycota</taxon>
        <taxon>Agaricomycotina</taxon>
        <taxon>Agaricomycetes</taxon>
        <taxon>Agaricomycetidae</taxon>
        <taxon>Agaricales</taxon>
        <taxon>Marasmiineae</taxon>
        <taxon>Omphalotaceae</taxon>
        <taxon>Lentinula</taxon>
    </lineage>
</organism>